<feature type="transmembrane region" description="Helical" evidence="6">
    <location>
        <begin position="332"/>
        <end position="350"/>
    </location>
</feature>
<gene>
    <name evidence="8" type="ORF">EC957_005919</name>
</gene>
<evidence type="ECO:0000256" key="4">
    <source>
        <dbReference type="ARBA" id="ARBA00023136"/>
    </source>
</evidence>
<protein>
    <recommendedName>
        <fullName evidence="7">TLC domain-containing protein</fullName>
    </recommendedName>
</protein>
<feature type="transmembrane region" description="Helical" evidence="6">
    <location>
        <begin position="59"/>
        <end position="80"/>
    </location>
</feature>
<dbReference type="GO" id="GO:0016020">
    <property type="term" value="C:membrane"/>
    <property type="evidence" value="ECO:0007669"/>
    <property type="project" value="UniProtKB-SubCell"/>
</dbReference>
<feature type="region of interest" description="Disordered" evidence="5">
    <location>
        <begin position="396"/>
        <end position="451"/>
    </location>
</feature>
<evidence type="ECO:0000256" key="6">
    <source>
        <dbReference type="SAM" id="Phobius"/>
    </source>
</evidence>
<accession>A0A9P6K6U7</accession>
<dbReference type="Pfam" id="PF03798">
    <property type="entry name" value="TRAM_LAG1_CLN8"/>
    <property type="match status" value="1"/>
</dbReference>
<feature type="transmembrane region" description="Helical" evidence="6">
    <location>
        <begin position="249"/>
        <end position="268"/>
    </location>
</feature>
<dbReference type="AlphaFoldDB" id="A0A9P6K6U7"/>
<evidence type="ECO:0000256" key="1">
    <source>
        <dbReference type="ARBA" id="ARBA00004141"/>
    </source>
</evidence>
<feature type="transmembrane region" description="Helical" evidence="6">
    <location>
        <begin position="303"/>
        <end position="325"/>
    </location>
</feature>
<keyword evidence="4 6" id="KW-0472">Membrane</keyword>
<keyword evidence="3 6" id="KW-1133">Transmembrane helix</keyword>
<feature type="compositionally biased region" description="Basic and acidic residues" evidence="5">
    <location>
        <begin position="396"/>
        <end position="424"/>
    </location>
</feature>
<evidence type="ECO:0000259" key="7">
    <source>
        <dbReference type="Pfam" id="PF03798"/>
    </source>
</evidence>
<feature type="transmembrane region" description="Helical" evidence="6">
    <location>
        <begin position="365"/>
        <end position="382"/>
    </location>
</feature>
<dbReference type="Proteomes" id="UP000723463">
    <property type="component" value="Unassembled WGS sequence"/>
</dbReference>
<evidence type="ECO:0000256" key="2">
    <source>
        <dbReference type="ARBA" id="ARBA00022692"/>
    </source>
</evidence>
<comment type="subcellular location">
    <subcellularLocation>
        <location evidence="1">Membrane</location>
        <topology evidence="1">Multi-pass membrane protein</topology>
    </subcellularLocation>
</comment>
<feature type="domain" description="TLC" evidence="7">
    <location>
        <begin position="245"/>
        <end position="382"/>
    </location>
</feature>
<evidence type="ECO:0000256" key="3">
    <source>
        <dbReference type="ARBA" id="ARBA00022989"/>
    </source>
</evidence>
<keyword evidence="9" id="KW-1185">Reference proteome</keyword>
<feature type="transmembrane region" description="Helical" evidence="6">
    <location>
        <begin position="92"/>
        <end position="116"/>
    </location>
</feature>
<reference evidence="8" key="1">
    <citation type="journal article" date="2020" name="Fungal Divers.">
        <title>Resolving the Mortierellaceae phylogeny through synthesis of multi-gene phylogenetics and phylogenomics.</title>
        <authorList>
            <person name="Vandepol N."/>
            <person name="Liber J."/>
            <person name="Desiro A."/>
            <person name="Na H."/>
            <person name="Kennedy M."/>
            <person name="Barry K."/>
            <person name="Grigoriev I.V."/>
            <person name="Miller A.N."/>
            <person name="O'Donnell K."/>
            <person name="Stajich J.E."/>
            <person name="Bonito G."/>
        </authorList>
    </citation>
    <scope>NUCLEOTIDE SEQUENCE</scope>
    <source>
        <strain evidence="8">NRRL 2591</strain>
    </source>
</reference>
<sequence length="451" mass="51220">METQQTHDSPSNTVLEVLRTMSEFTATASNSPGYAKQASTAADAASTRFLGFENTPSNILFGKTIIVAFFAQFVLFYMAWWLNPSFTKNRRGLAWVLTFCSACWLLFTTSSELGYLRTPLWSYLGWEQSGLVGLDGITTTGNIFSYWLPSFHAWALELGANSRSSLLQDMTFENLLLSLSSVESVKVLLLERFTIKVLAGQYLRWLMSLPIFSLAPLNPPGFISESAPYFLGGGGRLLLSLENFPRESVWSSLLCGYFVAYCAGDIVIGWMHYPEHIDPASGYIHHLFYTWLIWQLGCHGQFSMFLIGGGVLEVSTIFLALGYMYPHLREDFWFPSSFFLVRIVFVSLMLHETAFNYDTPKGGCLIYFLALLMHIFWFNKYIQGLRRRIRKAQKERQEKKEQEQQKKEQERQLVDSNSDGKDGGVRNPAATTTATTNGTFQLRVKKTKNRS</sequence>
<evidence type="ECO:0000256" key="5">
    <source>
        <dbReference type="SAM" id="MobiDB-lite"/>
    </source>
</evidence>
<comment type="caution">
    <text evidence="8">The sequence shown here is derived from an EMBL/GenBank/DDBJ whole genome shotgun (WGS) entry which is preliminary data.</text>
</comment>
<keyword evidence="2 6" id="KW-0812">Transmembrane</keyword>
<dbReference type="InterPro" id="IPR006634">
    <property type="entry name" value="TLC-dom"/>
</dbReference>
<name>A0A9P6K6U7_9FUNG</name>
<evidence type="ECO:0000313" key="8">
    <source>
        <dbReference type="EMBL" id="KAF9548680.1"/>
    </source>
</evidence>
<organism evidence="8 9">
    <name type="scientific">Mortierella hygrophila</name>
    <dbReference type="NCBI Taxonomy" id="979708"/>
    <lineage>
        <taxon>Eukaryota</taxon>
        <taxon>Fungi</taxon>
        <taxon>Fungi incertae sedis</taxon>
        <taxon>Mucoromycota</taxon>
        <taxon>Mortierellomycotina</taxon>
        <taxon>Mortierellomycetes</taxon>
        <taxon>Mortierellales</taxon>
        <taxon>Mortierellaceae</taxon>
        <taxon>Mortierella</taxon>
    </lineage>
</organism>
<evidence type="ECO:0000313" key="9">
    <source>
        <dbReference type="Proteomes" id="UP000723463"/>
    </source>
</evidence>
<proteinExistence type="predicted"/>
<dbReference type="EMBL" id="JAAAXW010000027">
    <property type="protein sequence ID" value="KAF9548680.1"/>
    <property type="molecule type" value="Genomic_DNA"/>
</dbReference>